<dbReference type="EMBL" id="LAZR01028754">
    <property type="protein sequence ID" value="KKL61657.1"/>
    <property type="molecule type" value="Genomic_DNA"/>
</dbReference>
<organism evidence="1">
    <name type="scientific">marine sediment metagenome</name>
    <dbReference type="NCBI Taxonomy" id="412755"/>
    <lineage>
        <taxon>unclassified sequences</taxon>
        <taxon>metagenomes</taxon>
        <taxon>ecological metagenomes</taxon>
    </lineage>
</organism>
<reference evidence="1" key="1">
    <citation type="journal article" date="2015" name="Nature">
        <title>Complex archaea that bridge the gap between prokaryotes and eukaryotes.</title>
        <authorList>
            <person name="Spang A."/>
            <person name="Saw J.H."/>
            <person name="Jorgensen S.L."/>
            <person name="Zaremba-Niedzwiedzka K."/>
            <person name="Martijn J."/>
            <person name="Lind A.E."/>
            <person name="van Eijk R."/>
            <person name="Schleper C."/>
            <person name="Guy L."/>
            <person name="Ettema T.J."/>
        </authorList>
    </citation>
    <scope>NUCLEOTIDE SEQUENCE</scope>
</reference>
<comment type="caution">
    <text evidence="1">The sequence shown here is derived from an EMBL/GenBank/DDBJ whole genome shotgun (WGS) entry which is preliminary data.</text>
</comment>
<evidence type="ECO:0000313" key="1">
    <source>
        <dbReference type="EMBL" id="KKL61657.1"/>
    </source>
</evidence>
<dbReference type="AlphaFoldDB" id="A0A0F9GEP0"/>
<sequence length="95" mass="10670">MVKINNKIELGLYMITWSDAIYNLDPNKENVKLPLAADFGFILEANDEYLVLGTEVFTNGHVRQAMTFPRGTILGVKKVVTITMPKLFESPPTLL</sequence>
<protein>
    <submittedName>
        <fullName evidence="1">Uncharacterized protein</fullName>
    </submittedName>
</protein>
<proteinExistence type="predicted"/>
<accession>A0A0F9GEP0</accession>
<name>A0A0F9GEP0_9ZZZZ</name>
<gene>
    <name evidence="1" type="ORF">LCGC14_2193100</name>
</gene>